<dbReference type="OrthoDB" id="8894484at2"/>
<protein>
    <submittedName>
        <fullName evidence="1">Uncharacterized protein</fullName>
    </submittedName>
</protein>
<reference evidence="2" key="1">
    <citation type="submission" date="2017-06" db="EMBL/GenBank/DDBJ databases">
        <title>Genome analysis of Fimbriiglobus ruber SP5, the first member of the order Planctomycetales with confirmed chitinolytic capability.</title>
        <authorList>
            <person name="Ravin N.V."/>
            <person name="Rakitin A.L."/>
            <person name="Ivanova A.A."/>
            <person name="Beletsky A.V."/>
            <person name="Kulichevskaya I.S."/>
            <person name="Mardanov A.V."/>
            <person name="Dedysh S.N."/>
        </authorList>
    </citation>
    <scope>NUCLEOTIDE SEQUENCE [LARGE SCALE GENOMIC DNA]</scope>
    <source>
        <strain evidence="2">SP5</strain>
    </source>
</reference>
<organism evidence="1 2">
    <name type="scientific">Fimbriiglobus ruber</name>
    <dbReference type="NCBI Taxonomy" id="1908690"/>
    <lineage>
        <taxon>Bacteria</taxon>
        <taxon>Pseudomonadati</taxon>
        <taxon>Planctomycetota</taxon>
        <taxon>Planctomycetia</taxon>
        <taxon>Gemmatales</taxon>
        <taxon>Gemmataceae</taxon>
        <taxon>Fimbriiglobus</taxon>
    </lineage>
</organism>
<evidence type="ECO:0000313" key="1">
    <source>
        <dbReference type="EMBL" id="OWK36537.1"/>
    </source>
</evidence>
<accession>A0A225DK52</accession>
<comment type="caution">
    <text evidence="1">The sequence shown here is derived from an EMBL/GenBank/DDBJ whole genome shotgun (WGS) entry which is preliminary data.</text>
</comment>
<evidence type="ECO:0000313" key="2">
    <source>
        <dbReference type="Proteomes" id="UP000214646"/>
    </source>
</evidence>
<name>A0A225DK52_9BACT</name>
<dbReference type="AlphaFoldDB" id="A0A225DK52"/>
<dbReference type="Proteomes" id="UP000214646">
    <property type="component" value="Unassembled WGS sequence"/>
</dbReference>
<gene>
    <name evidence="1" type="ORF">FRUB_09100</name>
</gene>
<dbReference type="EMBL" id="NIDE01000017">
    <property type="protein sequence ID" value="OWK36537.1"/>
    <property type="molecule type" value="Genomic_DNA"/>
</dbReference>
<sequence>MAVDWVLNLPCRPKETLGDGDFLAGTDTLLACLKAGNRAAVIADMARQQGNTPEGTSIVVRVARADGQVEDQPVRYDDLVAQSQRLDPLAPACEGCPANVPGRPFGCVGVVNYPIPRAVEEWLAGRFQPSTAVGGKLFLAAIRDFSYTGQPIRQFRAGGLFESDQPIKKKLKGGFFSSESVTTDQLFQALFCVGEPLDPGHCLGVLLWLGCIRLDGTAVETPEQAAIVTQLVRTDERRQRTELVTGADLPVEGVSQFESFLSALYRSWLLDVTLWVSA</sequence>
<keyword evidence="2" id="KW-1185">Reference proteome</keyword>
<dbReference type="RefSeq" id="WP_088259525.1">
    <property type="nucleotide sequence ID" value="NZ_NIDE01000017.1"/>
</dbReference>
<proteinExistence type="predicted"/>